<dbReference type="Proteomes" id="UP000070467">
    <property type="component" value="Unassembled WGS sequence"/>
</dbReference>
<evidence type="ECO:0000256" key="10">
    <source>
        <dbReference type="ARBA" id="ARBA00022960"/>
    </source>
</evidence>
<dbReference type="PANTHER" id="PTHR21071">
    <property type="entry name" value="UDP-N-ACETYLENOLPYRUVOYLGLUCOSAMINE REDUCTASE"/>
    <property type="match status" value="1"/>
</dbReference>
<proteinExistence type="inferred from homology"/>
<dbReference type="Pfam" id="PF04229">
    <property type="entry name" value="GrpB"/>
    <property type="match status" value="1"/>
</dbReference>
<feature type="active site" description="Proton donor" evidence="16">
    <location>
        <position position="384"/>
    </location>
</feature>
<dbReference type="SUPFAM" id="SSF56176">
    <property type="entry name" value="FAD-binding/transporter-associated domain-like"/>
    <property type="match status" value="1"/>
</dbReference>
<keyword evidence="9 16" id="KW-0521">NADP</keyword>
<organism evidence="18 19">
    <name type="scientific">Gemelliphila asaccharolytica</name>
    <dbReference type="NCBI Taxonomy" id="502393"/>
    <lineage>
        <taxon>Bacteria</taxon>
        <taxon>Bacillati</taxon>
        <taxon>Bacillota</taxon>
        <taxon>Bacilli</taxon>
        <taxon>Bacillales</taxon>
        <taxon>Gemellaceae</taxon>
        <taxon>Gemelliphila</taxon>
    </lineage>
</organism>
<keyword evidence="10 16" id="KW-0133">Cell shape</keyword>
<comment type="pathway">
    <text evidence="4 16">Cell wall biogenesis; peptidoglycan biosynthesis.</text>
</comment>
<comment type="catalytic activity">
    <reaction evidence="15 16">
        <text>UDP-N-acetyl-alpha-D-muramate + NADP(+) = UDP-N-acetyl-3-O-(1-carboxyvinyl)-alpha-D-glucosamine + NADPH + H(+)</text>
        <dbReference type="Rhea" id="RHEA:12248"/>
        <dbReference type="ChEBI" id="CHEBI:15378"/>
        <dbReference type="ChEBI" id="CHEBI:57783"/>
        <dbReference type="ChEBI" id="CHEBI:58349"/>
        <dbReference type="ChEBI" id="CHEBI:68483"/>
        <dbReference type="ChEBI" id="CHEBI:70757"/>
        <dbReference type="EC" id="1.3.1.98"/>
    </reaction>
</comment>
<keyword evidence="8 16" id="KW-0274">FAD</keyword>
<dbReference type="InterPro" id="IPR003170">
    <property type="entry name" value="MurB"/>
</dbReference>
<dbReference type="Pfam" id="PF01565">
    <property type="entry name" value="FAD_binding_4"/>
    <property type="match status" value="1"/>
</dbReference>
<dbReference type="NCBIfam" id="TIGR00179">
    <property type="entry name" value="murB"/>
    <property type="match status" value="1"/>
</dbReference>
<dbReference type="RefSeq" id="WP_083505601.1">
    <property type="nucleotide sequence ID" value="NZ_KQ959854.1"/>
</dbReference>
<feature type="domain" description="FAD-binding PCMH-type" evidence="17">
    <location>
        <begin position="190"/>
        <end position="355"/>
    </location>
</feature>
<gene>
    <name evidence="16" type="primary">murB</name>
    <name evidence="18" type="ORF">HMPREF1871_00100</name>
</gene>
<evidence type="ECO:0000256" key="16">
    <source>
        <dbReference type="HAMAP-Rule" id="MF_00037"/>
    </source>
</evidence>
<evidence type="ECO:0000259" key="17">
    <source>
        <dbReference type="PROSITE" id="PS51387"/>
    </source>
</evidence>
<dbReference type="Pfam" id="PF02873">
    <property type="entry name" value="MurB_C"/>
    <property type="match status" value="1"/>
</dbReference>
<dbReference type="Gene3D" id="3.30.43.10">
    <property type="entry name" value="Uridine Diphospho-n-acetylenolpyruvylglucosamine Reductase, domain 2"/>
    <property type="match status" value="1"/>
</dbReference>
<evidence type="ECO:0000313" key="19">
    <source>
        <dbReference type="Proteomes" id="UP000070467"/>
    </source>
</evidence>
<dbReference type="Gene3D" id="3.30.460.10">
    <property type="entry name" value="Beta Polymerase, domain 2"/>
    <property type="match status" value="1"/>
</dbReference>
<dbReference type="NCBIfam" id="NF010480">
    <property type="entry name" value="PRK13905.1"/>
    <property type="match status" value="1"/>
</dbReference>
<keyword evidence="13 16" id="KW-0131">Cell cycle</keyword>
<feature type="active site" evidence="16">
    <location>
        <position position="454"/>
    </location>
</feature>
<dbReference type="PROSITE" id="PS51387">
    <property type="entry name" value="FAD_PCMH"/>
    <property type="match status" value="1"/>
</dbReference>
<dbReference type="InterPro" id="IPR036635">
    <property type="entry name" value="MurB_C_sf"/>
</dbReference>
<evidence type="ECO:0000256" key="1">
    <source>
        <dbReference type="ARBA" id="ARBA00001974"/>
    </source>
</evidence>
<keyword evidence="19" id="KW-1185">Reference proteome</keyword>
<dbReference type="Gene3D" id="3.90.78.10">
    <property type="entry name" value="UDP-N-acetylenolpyruvoylglucosamine reductase, C-terminal domain"/>
    <property type="match status" value="1"/>
</dbReference>
<dbReference type="InterPro" id="IPR043519">
    <property type="entry name" value="NT_sf"/>
</dbReference>
<dbReference type="InterPro" id="IPR016167">
    <property type="entry name" value="FAD-bd_PCMH_sub1"/>
</dbReference>
<evidence type="ECO:0000256" key="3">
    <source>
        <dbReference type="ARBA" id="ARBA00004496"/>
    </source>
</evidence>
<evidence type="ECO:0000256" key="2">
    <source>
        <dbReference type="ARBA" id="ARBA00003921"/>
    </source>
</evidence>
<dbReference type="InterPro" id="IPR016169">
    <property type="entry name" value="FAD-bd_PCMH_sub2"/>
</dbReference>
<dbReference type="InterPro" id="IPR007344">
    <property type="entry name" value="GrpB/CoaE"/>
</dbReference>
<dbReference type="InterPro" id="IPR006094">
    <property type="entry name" value="Oxid_FAD_bind_N"/>
</dbReference>
<evidence type="ECO:0000256" key="15">
    <source>
        <dbReference type="ARBA" id="ARBA00048914"/>
    </source>
</evidence>
<evidence type="ECO:0000256" key="4">
    <source>
        <dbReference type="ARBA" id="ARBA00004752"/>
    </source>
</evidence>
<keyword evidence="6 16" id="KW-0132">Cell division</keyword>
<feature type="active site" evidence="16">
    <location>
        <position position="334"/>
    </location>
</feature>
<dbReference type="HAMAP" id="MF_00037">
    <property type="entry name" value="MurB"/>
    <property type="match status" value="1"/>
</dbReference>
<keyword evidence="12 16" id="KW-0560">Oxidoreductase</keyword>
<reference evidence="18 19" key="1">
    <citation type="submission" date="2016-01" db="EMBL/GenBank/DDBJ databases">
        <authorList>
            <person name="Mitreva M."/>
            <person name="Pepin K.H."/>
            <person name="Mihindukulasuriya K.A."/>
            <person name="Fulton R."/>
            <person name="Fronick C."/>
            <person name="O'Laughlin M."/>
            <person name="Miner T."/>
            <person name="Herter B."/>
            <person name="Rosa B.A."/>
            <person name="Cordes M."/>
            <person name="Tomlinson C."/>
            <person name="Wollam A."/>
            <person name="Palsikar V.B."/>
            <person name="Mardis E.R."/>
            <person name="Wilson R.K."/>
        </authorList>
    </citation>
    <scope>NUCLEOTIDE SEQUENCE [LARGE SCALE GENOMIC DNA]</scope>
    <source>
        <strain evidence="18 19">KA00071</strain>
    </source>
</reference>
<evidence type="ECO:0000256" key="13">
    <source>
        <dbReference type="ARBA" id="ARBA00023306"/>
    </source>
</evidence>
<evidence type="ECO:0000256" key="5">
    <source>
        <dbReference type="ARBA" id="ARBA00022490"/>
    </source>
</evidence>
<accession>A0ABR5TNM3</accession>
<evidence type="ECO:0000256" key="6">
    <source>
        <dbReference type="ARBA" id="ARBA00022618"/>
    </source>
</evidence>
<keyword evidence="11 16" id="KW-0573">Peptidoglycan synthesis</keyword>
<dbReference type="InterPro" id="IPR011601">
    <property type="entry name" value="MurB_C"/>
</dbReference>
<evidence type="ECO:0000256" key="11">
    <source>
        <dbReference type="ARBA" id="ARBA00022984"/>
    </source>
</evidence>
<dbReference type="InterPro" id="IPR036318">
    <property type="entry name" value="FAD-bd_PCMH-like_sf"/>
</dbReference>
<dbReference type="EMBL" id="LSDB01000001">
    <property type="protein sequence ID" value="KXB59032.1"/>
    <property type="molecule type" value="Genomic_DNA"/>
</dbReference>
<comment type="caution">
    <text evidence="18">The sequence shown here is derived from an EMBL/GenBank/DDBJ whole genome shotgun (WGS) entry which is preliminary data.</text>
</comment>
<comment type="cofactor">
    <cofactor evidence="1 16">
        <name>FAD</name>
        <dbReference type="ChEBI" id="CHEBI:57692"/>
    </cofactor>
</comment>
<dbReference type="EC" id="1.3.1.98" evidence="16"/>
<dbReference type="SUPFAM" id="SSF56194">
    <property type="entry name" value="Uridine diphospho-N-Acetylenolpyruvylglucosamine reductase, MurB, C-terminal domain"/>
    <property type="match status" value="1"/>
</dbReference>
<evidence type="ECO:0000313" key="18">
    <source>
        <dbReference type="EMBL" id="KXB59032.1"/>
    </source>
</evidence>
<evidence type="ECO:0000256" key="14">
    <source>
        <dbReference type="ARBA" id="ARBA00023316"/>
    </source>
</evidence>
<dbReference type="SUPFAM" id="SSF81301">
    <property type="entry name" value="Nucleotidyltransferase"/>
    <property type="match status" value="1"/>
</dbReference>
<protein>
    <recommendedName>
        <fullName evidence="16">UDP-N-acetylenolpyruvoylglucosamine reductase</fullName>
        <ecNumber evidence="16">1.3.1.98</ecNumber>
    </recommendedName>
    <alternativeName>
        <fullName evidence="16">UDP-N-acetylmuramate dehydrogenase</fullName>
    </alternativeName>
</protein>
<name>A0ABR5TNM3_9BACL</name>
<evidence type="ECO:0000256" key="7">
    <source>
        <dbReference type="ARBA" id="ARBA00022630"/>
    </source>
</evidence>
<comment type="function">
    <text evidence="2 16">Cell wall formation.</text>
</comment>
<dbReference type="PANTHER" id="PTHR21071:SF4">
    <property type="entry name" value="UDP-N-ACETYLENOLPYRUVOYLGLUCOSAMINE REDUCTASE"/>
    <property type="match status" value="1"/>
</dbReference>
<keyword evidence="7 16" id="KW-0285">Flavoprotein</keyword>
<evidence type="ECO:0000256" key="9">
    <source>
        <dbReference type="ARBA" id="ARBA00022857"/>
    </source>
</evidence>
<dbReference type="InterPro" id="IPR016166">
    <property type="entry name" value="FAD-bd_PCMH"/>
</dbReference>
<comment type="subcellular location">
    <subcellularLocation>
        <location evidence="3 16">Cytoplasm</location>
    </subcellularLocation>
</comment>
<evidence type="ECO:0000256" key="8">
    <source>
        <dbReference type="ARBA" id="ARBA00022827"/>
    </source>
</evidence>
<keyword evidence="14 16" id="KW-0961">Cell wall biogenesis/degradation</keyword>
<keyword evidence="5 16" id="KW-0963">Cytoplasm</keyword>
<comment type="similarity">
    <text evidence="16">Belongs to the MurB family.</text>
</comment>
<evidence type="ECO:0000256" key="12">
    <source>
        <dbReference type="ARBA" id="ARBA00023002"/>
    </source>
</evidence>
<sequence>MINTIFFKKYKQEIKKIKNLPNMPDFTSYHIGSTSIDNSFGTSILDILMIVENLHEIIHFDEKRMNYLGYHRISHDKKGIIIFCKINNFINISYDTKIFIVQKDSILYNNFIFFDNLLRQKTYVFTKYQNFKKNNYKLKHINNKKYTKLQEIFIKNIITEDKMIEEIKKLLNDSEIKFDEPLKNYSYTKTGGKATVLVKIKNIEDFKKLLSFTSKNKINTTILGKGSNVLISDNGLDGVTIITENLNKIEILDNGIVSCEAGNTLKELTNVLIENSLSGLEFACGIPGSIGGAVFMNAGAYGGEIKDVVYKVETLTKNGITKTYSNLDMKFNYRYSVIQDNDEIITKVYFKLKKGNREKIKNDVEEYNKRREEKQPLEYPSCGSVFKRPEGHFAGKLIQEAGCQGLSIGGAEVSKKHAGFMINKNNATCEDYKNLIKLVQEKVYKNSGVKLEREVKILGE</sequence>
<dbReference type="Gene3D" id="3.30.465.10">
    <property type="match status" value="1"/>
</dbReference>